<dbReference type="STRING" id="1314781.A0A165LLS1"/>
<gene>
    <name evidence="1" type="ORF">EXIGLDRAFT_702131</name>
</gene>
<dbReference type="EMBL" id="KV425923">
    <property type="protein sequence ID" value="KZV98023.1"/>
    <property type="molecule type" value="Genomic_DNA"/>
</dbReference>
<accession>A0A165LLS1</accession>
<evidence type="ECO:0000313" key="1">
    <source>
        <dbReference type="EMBL" id="KZV98023.1"/>
    </source>
</evidence>
<reference evidence="1 2" key="1">
    <citation type="journal article" date="2016" name="Mol. Biol. Evol.">
        <title>Comparative Genomics of Early-Diverging Mushroom-Forming Fungi Provides Insights into the Origins of Lignocellulose Decay Capabilities.</title>
        <authorList>
            <person name="Nagy L.G."/>
            <person name="Riley R."/>
            <person name="Tritt A."/>
            <person name="Adam C."/>
            <person name="Daum C."/>
            <person name="Floudas D."/>
            <person name="Sun H."/>
            <person name="Yadav J.S."/>
            <person name="Pangilinan J."/>
            <person name="Larsson K.H."/>
            <person name="Matsuura K."/>
            <person name="Barry K."/>
            <person name="Labutti K."/>
            <person name="Kuo R."/>
            <person name="Ohm R.A."/>
            <person name="Bhattacharya S.S."/>
            <person name="Shirouzu T."/>
            <person name="Yoshinaga Y."/>
            <person name="Martin F.M."/>
            <person name="Grigoriev I.V."/>
            <person name="Hibbett D.S."/>
        </authorList>
    </citation>
    <scope>NUCLEOTIDE SEQUENCE [LARGE SCALE GENOMIC DNA]</scope>
    <source>
        <strain evidence="1 2">HHB12029</strain>
    </source>
</reference>
<keyword evidence="2" id="KW-1185">Reference proteome</keyword>
<dbReference type="AlphaFoldDB" id="A0A165LLS1"/>
<proteinExistence type="predicted"/>
<name>A0A165LLS1_EXIGL</name>
<protein>
    <recommendedName>
        <fullName evidence="3">RNase H type-1 domain-containing protein</fullName>
    </recommendedName>
</protein>
<dbReference type="Proteomes" id="UP000077266">
    <property type="component" value="Unassembled WGS sequence"/>
</dbReference>
<evidence type="ECO:0000313" key="2">
    <source>
        <dbReference type="Proteomes" id="UP000077266"/>
    </source>
</evidence>
<dbReference type="OrthoDB" id="3265515at2759"/>
<dbReference type="InParanoid" id="A0A165LLS1"/>
<organism evidence="1 2">
    <name type="scientific">Exidia glandulosa HHB12029</name>
    <dbReference type="NCBI Taxonomy" id="1314781"/>
    <lineage>
        <taxon>Eukaryota</taxon>
        <taxon>Fungi</taxon>
        <taxon>Dikarya</taxon>
        <taxon>Basidiomycota</taxon>
        <taxon>Agaricomycotina</taxon>
        <taxon>Agaricomycetes</taxon>
        <taxon>Auriculariales</taxon>
        <taxon>Exidiaceae</taxon>
        <taxon>Exidia</taxon>
    </lineage>
</organism>
<sequence length="126" mass="12874">MAGRARLGLVAAGPSAAIFAAASAASLPAIPSCPGVHCSAVDFVGAAAVLYRDGEEEDTLLYHLGSAKEHTTYEAEAVGVILGLHLLAKATHLDGTALAIDNTGVIKACMRTRARPGQYLLDESTA</sequence>
<evidence type="ECO:0008006" key="3">
    <source>
        <dbReference type="Google" id="ProtNLM"/>
    </source>
</evidence>